<dbReference type="Proteomes" id="UP001558652">
    <property type="component" value="Unassembled WGS sequence"/>
</dbReference>
<dbReference type="EMBL" id="JBFDAA010000006">
    <property type="protein sequence ID" value="KAL1131826.1"/>
    <property type="molecule type" value="Genomic_DNA"/>
</dbReference>
<keyword evidence="5" id="KW-0206">Cytoskeleton</keyword>
<protein>
    <recommendedName>
        <fullName evidence="8">Dystrophin</fullName>
    </recommendedName>
</protein>
<keyword evidence="4" id="KW-0106">Calcium</keyword>
<dbReference type="PANTHER" id="PTHR12268:SF14">
    <property type="entry name" value="DYSTROPHIN-1"/>
    <property type="match status" value="1"/>
</dbReference>
<dbReference type="SUPFAM" id="SSF46966">
    <property type="entry name" value="Spectrin repeat"/>
    <property type="match status" value="1"/>
</dbReference>
<comment type="subcellular location">
    <subcellularLocation>
        <location evidence="1">Cell membrane</location>
        <topology evidence="1">Peripheral membrane protein</topology>
        <orientation evidence="1">Cytoplasmic side</orientation>
    </subcellularLocation>
    <subcellularLocation>
        <location evidence="2">Cytoplasm</location>
    </subcellularLocation>
</comment>
<name>A0ABD0YKX8_9HEMI</name>
<evidence type="ECO:0008006" key="8">
    <source>
        <dbReference type="Google" id="ProtNLM"/>
    </source>
</evidence>
<evidence type="ECO:0000256" key="2">
    <source>
        <dbReference type="ARBA" id="ARBA00004496"/>
    </source>
</evidence>
<reference evidence="6 7" key="1">
    <citation type="submission" date="2024-07" db="EMBL/GenBank/DDBJ databases">
        <title>Chromosome-level genome assembly of the water stick insect Ranatra chinensis (Heteroptera: Nepidae).</title>
        <authorList>
            <person name="Liu X."/>
        </authorList>
    </citation>
    <scope>NUCLEOTIDE SEQUENCE [LARGE SCALE GENOMIC DNA]</scope>
    <source>
        <strain evidence="6">Cailab_2021Rc</strain>
        <tissue evidence="6">Muscle</tissue>
    </source>
</reference>
<evidence type="ECO:0000256" key="1">
    <source>
        <dbReference type="ARBA" id="ARBA00004413"/>
    </source>
</evidence>
<dbReference type="SMART" id="SM00150">
    <property type="entry name" value="SPEC"/>
    <property type="match status" value="1"/>
</dbReference>
<dbReference type="InterPro" id="IPR002017">
    <property type="entry name" value="Spectrin_repeat"/>
</dbReference>
<evidence type="ECO:0000256" key="5">
    <source>
        <dbReference type="ARBA" id="ARBA00023212"/>
    </source>
</evidence>
<comment type="caution">
    <text evidence="6">The sequence shown here is derived from an EMBL/GenBank/DDBJ whole genome shotgun (WGS) entry which is preliminary data.</text>
</comment>
<dbReference type="Gene3D" id="1.20.58.60">
    <property type="match status" value="1"/>
</dbReference>
<dbReference type="InterPro" id="IPR050774">
    <property type="entry name" value="KCMF1/Dystrophin"/>
</dbReference>
<evidence type="ECO:0000256" key="3">
    <source>
        <dbReference type="ARBA" id="ARBA00022490"/>
    </source>
</evidence>
<organism evidence="6 7">
    <name type="scientific">Ranatra chinensis</name>
    <dbReference type="NCBI Taxonomy" id="642074"/>
    <lineage>
        <taxon>Eukaryota</taxon>
        <taxon>Metazoa</taxon>
        <taxon>Ecdysozoa</taxon>
        <taxon>Arthropoda</taxon>
        <taxon>Hexapoda</taxon>
        <taxon>Insecta</taxon>
        <taxon>Pterygota</taxon>
        <taxon>Neoptera</taxon>
        <taxon>Paraneoptera</taxon>
        <taxon>Hemiptera</taxon>
        <taxon>Heteroptera</taxon>
        <taxon>Panheteroptera</taxon>
        <taxon>Nepomorpha</taxon>
        <taxon>Nepidae</taxon>
        <taxon>Ranatrinae</taxon>
        <taxon>Ranatra</taxon>
    </lineage>
</organism>
<evidence type="ECO:0000256" key="4">
    <source>
        <dbReference type="ARBA" id="ARBA00022837"/>
    </source>
</evidence>
<gene>
    <name evidence="6" type="ORF">AAG570_011438</name>
</gene>
<keyword evidence="7" id="KW-1185">Reference proteome</keyword>
<dbReference type="CDD" id="cd00176">
    <property type="entry name" value="SPEC"/>
    <property type="match status" value="1"/>
</dbReference>
<dbReference type="AlphaFoldDB" id="A0ABD0YKX8"/>
<evidence type="ECO:0000313" key="7">
    <source>
        <dbReference type="Proteomes" id="UP001558652"/>
    </source>
</evidence>
<dbReference type="PANTHER" id="PTHR12268">
    <property type="entry name" value="E3 UBIQUITIN-PROTEIN LIGASE KCMF1"/>
    <property type="match status" value="1"/>
</dbReference>
<sequence length="161" mass="18621">MLVDSQRYEAKRAELEAWLQRMEPRLQRMPPIGNTADVLEAQLKEQKSFHAELHQYKHNIELFNQLTQKLIALYQQDDTSKVKKATEVINQRFNDLNTSIVNRGKGLHSAINSLHNFDRSLEKFLAWLSEVESGLEAVETEVDKDGKPSLQLKVSRLLTCF</sequence>
<evidence type="ECO:0000313" key="6">
    <source>
        <dbReference type="EMBL" id="KAL1131826.1"/>
    </source>
</evidence>
<keyword evidence="3" id="KW-0963">Cytoplasm</keyword>
<dbReference type="InterPro" id="IPR018159">
    <property type="entry name" value="Spectrin/alpha-actinin"/>
</dbReference>
<dbReference type="GO" id="GO:0005737">
    <property type="term" value="C:cytoplasm"/>
    <property type="evidence" value="ECO:0007669"/>
    <property type="project" value="UniProtKB-ARBA"/>
</dbReference>
<dbReference type="Pfam" id="PF00435">
    <property type="entry name" value="Spectrin"/>
    <property type="match status" value="1"/>
</dbReference>
<accession>A0ABD0YKX8</accession>
<proteinExistence type="predicted"/>